<dbReference type="PANTHER" id="PTHR24305">
    <property type="entry name" value="CYTOCHROME P450"/>
    <property type="match status" value="1"/>
</dbReference>
<dbReference type="SUPFAM" id="SSF48264">
    <property type="entry name" value="Cytochrome P450"/>
    <property type="match status" value="1"/>
</dbReference>
<keyword evidence="2" id="KW-0408">Iron</keyword>
<dbReference type="VEuPathDB" id="TriTrypDB:TvY486_0300060"/>
<comment type="similarity">
    <text evidence="1">Belongs to the cytochrome P450 family.</text>
</comment>
<dbReference type="EC" id="1.14.-.-" evidence="4"/>
<dbReference type="InterPro" id="IPR002401">
    <property type="entry name" value="Cyt_P450_E_grp-I"/>
</dbReference>
<sequence length="583" mass="65476">MSSTDQFTLLVAHAIGDFFANSTNKSLLLSSVLTVALLALLWWVLFAFLPGLVMDRHLMHVPQVRGRLPFFGHALLLLEGSPTSKMAAWSLDPLRREGGKRENGEKINRLVTFNVFSQRVVYINEPALLKRVLLTNQRNYIKDIPSSYKHFMCLLGSGLVTAEGDKWRKGRLMLSHSLRIDILEDIPEMAVKATGRILDKMPTTTGGPSFIDLNEEFRHMTLQVIGETVLSLTPEETDRIFPTLYLPIVHECNRLVWEPWRSLLPFSEGARQRRSCLKKLNRVICNIIRERWKARSETGKRDVMSLCMSQIDSLTSGMVAQLRDDVKTLLLAGHETSAALLTWATYEVICHPEVRDKIVEEARVLFDPVRCERTVVTPYGTWGIPTASDVRALLRWTPATLRETLRKHSVVPLVMRLAKKNDTWPASETGLERDITIPAGCSVAVGIEAVHHRPDIWPDSDMFRPERFLDVDTANSHASGRSVDGGRSIDPYAFLPFINGPRNCLGQHLSMMETQVSLAFLFLNCDLRLCDVDATGGHRDALELQHEVGQPHAFLIPIVPRNGLKVHAVPAAPRPCVQTTATV</sequence>
<gene>
    <name evidence="4" type="ORF">TVY486_0300060</name>
</gene>
<evidence type="ECO:0000256" key="1">
    <source>
        <dbReference type="ARBA" id="ARBA00010617"/>
    </source>
</evidence>
<keyword evidence="3" id="KW-0812">Transmembrane</keyword>
<keyword evidence="4" id="KW-0560">Oxidoreductase</keyword>
<evidence type="ECO:0000256" key="2">
    <source>
        <dbReference type="PIRSR" id="PIRSR602401-1"/>
    </source>
</evidence>
<accession>G0TS86</accession>
<organism evidence="4">
    <name type="scientific">Trypanosoma vivax (strain Y486)</name>
    <dbReference type="NCBI Taxonomy" id="1055687"/>
    <lineage>
        <taxon>Eukaryota</taxon>
        <taxon>Discoba</taxon>
        <taxon>Euglenozoa</taxon>
        <taxon>Kinetoplastea</taxon>
        <taxon>Metakinetoplastina</taxon>
        <taxon>Trypanosomatida</taxon>
        <taxon>Trypanosomatidae</taxon>
        <taxon>Trypanosoma</taxon>
        <taxon>Duttonella</taxon>
    </lineage>
</organism>
<dbReference type="Pfam" id="PF00067">
    <property type="entry name" value="p450"/>
    <property type="match status" value="1"/>
</dbReference>
<keyword evidence="3" id="KW-0472">Membrane</keyword>
<dbReference type="GO" id="GO:0005506">
    <property type="term" value="F:iron ion binding"/>
    <property type="evidence" value="ECO:0007669"/>
    <property type="project" value="InterPro"/>
</dbReference>
<dbReference type="Gene3D" id="1.10.630.10">
    <property type="entry name" value="Cytochrome P450"/>
    <property type="match status" value="1"/>
</dbReference>
<dbReference type="EMBL" id="HE573019">
    <property type="protein sequence ID" value="CCC46812.1"/>
    <property type="molecule type" value="Genomic_DNA"/>
</dbReference>
<dbReference type="PRINTS" id="PR00463">
    <property type="entry name" value="EP450I"/>
</dbReference>
<evidence type="ECO:0000256" key="3">
    <source>
        <dbReference type="SAM" id="Phobius"/>
    </source>
</evidence>
<feature type="transmembrane region" description="Helical" evidence="3">
    <location>
        <begin position="27"/>
        <end position="49"/>
    </location>
</feature>
<comment type="cofactor">
    <cofactor evidence="2">
        <name>heme</name>
        <dbReference type="ChEBI" id="CHEBI:30413"/>
    </cofactor>
</comment>
<dbReference type="PANTHER" id="PTHR24305:SF166">
    <property type="entry name" value="CYTOCHROME P450 12A4, MITOCHONDRIAL-RELATED"/>
    <property type="match status" value="1"/>
</dbReference>
<reference evidence="4" key="1">
    <citation type="journal article" date="2012" name="Proc. Natl. Acad. Sci. U.S.A.">
        <title>Antigenic diversity is generated by distinct evolutionary mechanisms in African trypanosome species.</title>
        <authorList>
            <person name="Jackson A.P."/>
            <person name="Berry A."/>
            <person name="Aslett M."/>
            <person name="Allison H.C."/>
            <person name="Burton P."/>
            <person name="Vavrova-Anderson J."/>
            <person name="Brown R."/>
            <person name="Browne H."/>
            <person name="Corton N."/>
            <person name="Hauser H."/>
            <person name="Gamble J."/>
            <person name="Gilderthorp R."/>
            <person name="Marcello L."/>
            <person name="McQuillan J."/>
            <person name="Otto T.D."/>
            <person name="Quail M.A."/>
            <person name="Sanders M.J."/>
            <person name="van Tonder A."/>
            <person name="Ginger M.L."/>
            <person name="Field M.C."/>
            <person name="Barry J.D."/>
            <person name="Hertz-Fowler C."/>
            <person name="Berriman M."/>
        </authorList>
    </citation>
    <scope>NUCLEOTIDE SEQUENCE</scope>
    <source>
        <strain evidence="4">Y486</strain>
    </source>
</reference>
<keyword evidence="2" id="KW-0479">Metal-binding</keyword>
<proteinExistence type="inferred from homology"/>
<keyword evidence="2" id="KW-0349">Heme</keyword>
<evidence type="ECO:0000313" key="4">
    <source>
        <dbReference type="EMBL" id="CCC46812.1"/>
    </source>
</evidence>
<dbReference type="GO" id="GO:0016705">
    <property type="term" value="F:oxidoreductase activity, acting on paired donors, with incorporation or reduction of molecular oxygen"/>
    <property type="evidence" value="ECO:0007669"/>
    <property type="project" value="InterPro"/>
</dbReference>
<dbReference type="InterPro" id="IPR036396">
    <property type="entry name" value="Cyt_P450_sf"/>
</dbReference>
<name>G0TS86_TRYVY</name>
<dbReference type="GO" id="GO:0020037">
    <property type="term" value="F:heme binding"/>
    <property type="evidence" value="ECO:0007669"/>
    <property type="project" value="InterPro"/>
</dbReference>
<feature type="binding site" description="axial binding residue" evidence="2">
    <location>
        <position position="504"/>
    </location>
    <ligand>
        <name>heme</name>
        <dbReference type="ChEBI" id="CHEBI:30413"/>
    </ligand>
    <ligandPart>
        <name>Fe</name>
        <dbReference type="ChEBI" id="CHEBI:18248"/>
    </ligandPart>
</feature>
<dbReference type="PRINTS" id="PR00385">
    <property type="entry name" value="P450"/>
</dbReference>
<dbReference type="InterPro" id="IPR050121">
    <property type="entry name" value="Cytochrome_P450_monoxygenase"/>
</dbReference>
<protein>
    <submittedName>
        <fullName evidence="4">Putative cytochrome P450</fullName>
        <ecNumber evidence="4">1.14.-.-</ecNumber>
    </submittedName>
</protein>
<dbReference type="InterPro" id="IPR001128">
    <property type="entry name" value="Cyt_P450"/>
</dbReference>
<dbReference type="OMA" id="WKHQRRT"/>
<dbReference type="AlphaFoldDB" id="G0TS86"/>
<dbReference type="GO" id="GO:0004497">
    <property type="term" value="F:monooxygenase activity"/>
    <property type="evidence" value="ECO:0007669"/>
    <property type="project" value="InterPro"/>
</dbReference>
<keyword evidence="3" id="KW-1133">Transmembrane helix</keyword>